<sequence>MCTETPVTFQRRRLDLRGIRGAVGKGRDFTRHALRDWGWDRRESAEDALLVVSELLTNAALHAGGCQELVLTAGEDLRIEVVDGDTEPPRPQAVRRVGVPGGRGLYIVQRLADGWGSRAHGTGKVVWAEFDASRLTGAPEGCGR</sequence>
<dbReference type="SUPFAM" id="SSF55874">
    <property type="entry name" value="ATPase domain of HSP90 chaperone/DNA topoisomerase II/histidine kinase"/>
    <property type="match status" value="1"/>
</dbReference>
<dbReference type="PANTHER" id="PTHR35526">
    <property type="entry name" value="ANTI-SIGMA-F FACTOR RSBW-RELATED"/>
    <property type="match status" value="1"/>
</dbReference>
<dbReference type="InterPro" id="IPR036890">
    <property type="entry name" value="HATPase_C_sf"/>
</dbReference>
<keyword evidence="1" id="KW-0418">Kinase</keyword>
<keyword evidence="1" id="KW-0808">Transferase</keyword>
<dbReference type="Pfam" id="PF13581">
    <property type="entry name" value="HATPase_c_2"/>
    <property type="match status" value="1"/>
</dbReference>
<protein>
    <submittedName>
        <fullName evidence="3">ATP-binding protein</fullName>
    </submittedName>
</protein>
<reference evidence="3" key="1">
    <citation type="submission" date="2022-10" db="EMBL/GenBank/DDBJ databases">
        <title>The complete genomes of actinobacterial strains from the NBC collection.</title>
        <authorList>
            <person name="Joergensen T.S."/>
            <person name="Alvarez Arevalo M."/>
            <person name="Sterndorff E.B."/>
            <person name="Faurdal D."/>
            <person name="Vuksanovic O."/>
            <person name="Mourched A.-S."/>
            <person name="Charusanti P."/>
            <person name="Shaw S."/>
            <person name="Blin K."/>
            <person name="Weber T."/>
        </authorList>
    </citation>
    <scope>NUCLEOTIDE SEQUENCE</scope>
    <source>
        <strain evidence="3">NBC_00283</strain>
    </source>
</reference>
<dbReference type="InterPro" id="IPR003594">
    <property type="entry name" value="HATPase_dom"/>
</dbReference>
<keyword evidence="1" id="KW-0723">Serine/threonine-protein kinase</keyword>
<evidence type="ECO:0000259" key="2">
    <source>
        <dbReference type="Pfam" id="PF13581"/>
    </source>
</evidence>
<dbReference type="Proteomes" id="UP001432075">
    <property type="component" value="Chromosome"/>
</dbReference>
<dbReference type="RefSeq" id="WP_328775166.1">
    <property type="nucleotide sequence ID" value="NZ_CP108057.1"/>
</dbReference>
<dbReference type="CDD" id="cd16936">
    <property type="entry name" value="HATPase_RsbW-like"/>
    <property type="match status" value="1"/>
</dbReference>
<dbReference type="InterPro" id="IPR050267">
    <property type="entry name" value="Anti-sigma-factor_SerPK"/>
</dbReference>
<keyword evidence="3" id="KW-0067">ATP-binding</keyword>
<organism evidence="3 4">
    <name type="scientific">Streptomyces goshikiensis</name>
    <dbReference type="NCBI Taxonomy" id="1942"/>
    <lineage>
        <taxon>Bacteria</taxon>
        <taxon>Bacillati</taxon>
        <taxon>Actinomycetota</taxon>
        <taxon>Actinomycetes</taxon>
        <taxon>Kitasatosporales</taxon>
        <taxon>Streptomycetaceae</taxon>
        <taxon>Streptomyces</taxon>
    </lineage>
</organism>
<evidence type="ECO:0000313" key="3">
    <source>
        <dbReference type="EMBL" id="WUO44901.1"/>
    </source>
</evidence>
<gene>
    <name evidence="3" type="ORF">OHU17_03255</name>
</gene>
<accession>A0ABZ1REQ8</accession>
<proteinExistence type="predicted"/>
<name>A0ABZ1REQ8_9ACTN</name>
<keyword evidence="4" id="KW-1185">Reference proteome</keyword>
<evidence type="ECO:0000256" key="1">
    <source>
        <dbReference type="ARBA" id="ARBA00022527"/>
    </source>
</evidence>
<dbReference type="PANTHER" id="PTHR35526:SF3">
    <property type="entry name" value="ANTI-SIGMA-F FACTOR RSBW"/>
    <property type="match status" value="1"/>
</dbReference>
<dbReference type="EMBL" id="CP108057">
    <property type="protein sequence ID" value="WUO44901.1"/>
    <property type="molecule type" value="Genomic_DNA"/>
</dbReference>
<dbReference type="GO" id="GO:0005524">
    <property type="term" value="F:ATP binding"/>
    <property type="evidence" value="ECO:0007669"/>
    <property type="project" value="UniProtKB-KW"/>
</dbReference>
<evidence type="ECO:0000313" key="4">
    <source>
        <dbReference type="Proteomes" id="UP001432075"/>
    </source>
</evidence>
<dbReference type="Gene3D" id="3.30.565.10">
    <property type="entry name" value="Histidine kinase-like ATPase, C-terminal domain"/>
    <property type="match status" value="1"/>
</dbReference>
<feature type="domain" description="Histidine kinase/HSP90-like ATPase" evidence="2">
    <location>
        <begin position="24"/>
        <end position="128"/>
    </location>
</feature>
<keyword evidence="3" id="KW-0547">Nucleotide-binding</keyword>